<evidence type="ECO:0000313" key="1">
    <source>
        <dbReference type="EMBL" id="WAC02732.1"/>
    </source>
</evidence>
<organism evidence="1 2">
    <name type="scientific">Lacinutrix neustonica</name>
    <dbReference type="NCBI Taxonomy" id="2980107"/>
    <lineage>
        <taxon>Bacteria</taxon>
        <taxon>Pseudomonadati</taxon>
        <taxon>Bacteroidota</taxon>
        <taxon>Flavobacteriia</taxon>
        <taxon>Flavobacteriales</taxon>
        <taxon>Flavobacteriaceae</taxon>
        <taxon>Lacinutrix</taxon>
    </lineage>
</organism>
<accession>A0A9E8SEI1</accession>
<proteinExistence type="predicted"/>
<keyword evidence="2" id="KW-1185">Reference proteome</keyword>
<protein>
    <submittedName>
        <fullName evidence="1">Uncharacterized protein</fullName>
    </submittedName>
</protein>
<sequence>MCNSTNRYSSGTGINLASYRTSVNDIVPDQLATGATEDFVFIVDYLYMFRDNLALGVLTPIDNYLSRFTIPEGYTINNVTWHNFTSGNDANAVSLTAVPIGNNQYEVRGGGGPRGRYEVNVTVGCSDTMVENIGPVDWEMYVDVCGGFSSLELLEMASTNALIFTTFERCTTDPGGPGGSGDDICDFSTESFEVTRNSFGYVAGYNGKTYYSKSELGSVPRVTANTPEIELNAAYPLDKVLFSGLGTLSTDDNETYNQLSFSFAYNLP</sequence>
<dbReference type="RefSeq" id="WP_267677330.1">
    <property type="nucleotide sequence ID" value="NZ_CP113088.1"/>
</dbReference>
<name>A0A9E8SEI1_9FLAO</name>
<evidence type="ECO:0000313" key="2">
    <source>
        <dbReference type="Proteomes" id="UP001164705"/>
    </source>
</evidence>
<gene>
    <name evidence="1" type="ORF">N7U66_03410</name>
</gene>
<dbReference type="AlphaFoldDB" id="A0A9E8SEI1"/>
<reference evidence="1" key="1">
    <citation type="submission" date="2022-11" db="EMBL/GenBank/DDBJ databases">
        <title>Lacinutrix neustonica HL-RS19T sp. nov., isolated from the surface microlayer sample of brackish Lake Shihwa.</title>
        <authorList>
            <person name="Choi J.Y."/>
            <person name="Hwang C.Y."/>
        </authorList>
    </citation>
    <scope>NUCLEOTIDE SEQUENCE</scope>
    <source>
        <strain evidence="1">HL-RS19</strain>
    </source>
</reference>
<dbReference type="Proteomes" id="UP001164705">
    <property type="component" value="Chromosome"/>
</dbReference>
<dbReference type="EMBL" id="CP113088">
    <property type="protein sequence ID" value="WAC02732.1"/>
    <property type="molecule type" value="Genomic_DNA"/>
</dbReference>
<dbReference type="KEGG" id="lnu:N7U66_03410"/>